<sequence length="186" mass="21911">MKNTLIKIAKELNKEQITWAIGASVLLNFYKLIDNPNDIDIIIEISDIEKANKVLKNIGHKKTCKESDSYSSKYFFEYEINKIDIDVMAGFVINYGSNKQYLYEFNKKSITDILNINNVEIPLTSLEDWYVLYSLMTKREDKVKLIEKYFRENGIRNFEILKKHMSKKDIPKEVKENITKLLKINN</sequence>
<keyword evidence="2" id="KW-1185">Reference proteome</keyword>
<accession>A0A8A7K7W7</accession>
<dbReference type="AlphaFoldDB" id="A0A8A7K7W7"/>
<organism evidence="1 2">
    <name type="scientific">Iocasia fonsfrigidae</name>
    <dbReference type="NCBI Taxonomy" id="2682810"/>
    <lineage>
        <taxon>Bacteria</taxon>
        <taxon>Bacillati</taxon>
        <taxon>Bacillota</taxon>
        <taxon>Clostridia</taxon>
        <taxon>Halanaerobiales</taxon>
        <taxon>Halanaerobiaceae</taxon>
        <taxon>Iocasia</taxon>
    </lineage>
</organism>
<reference evidence="1" key="1">
    <citation type="submission" date="2019-12" db="EMBL/GenBank/DDBJ databases">
        <authorList>
            <person name="zhang j."/>
            <person name="sun C.M."/>
        </authorList>
    </citation>
    <scope>NUCLEOTIDE SEQUENCE</scope>
    <source>
        <strain evidence="1">NS-1</strain>
    </source>
</reference>
<dbReference type="EMBL" id="CP046640">
    <property type="protein sequence ID" value="QTL97883.1"/>
    <property type="molecule type" value="Genomic_DNA"/>
</dbReference>
<dbReference type="SUPFAM" id="SSF81301">
    <property type="entry name" value="Nucleotidyltransferase"/>
    <property type="match status" value="1"/>
</dbReference>
<gene>
    <name evidence="1" type="ORF">GM661_07760</name>
</gene>
<dbReference type="Gene3D" id="3.30.460.40">
    <property type="match status" value="1"/>
</dbReference>
<proteinExistence type="predicted"/>
<dbReference type="RefSeq" id="WP_230869489.1">
    <property type="nucleotide sequence ID" value="NZ_CP046640.1"/>
</dbReference>
<dbReference type="KEGG" id="ifn:GM661_07760"/>
<dbReference type="Proteomes" id="UP000665020">
    <property type="component" value="Chromosome"/>
</dbReference>
<dbReference type="InterPro" id="IPR043519">
    <property type="entry name" value="NT_sf"/>
</dbReference>
<protein>
    <submittedName>
        <fullName evidence="1">Uncharacterized protein</fullName>
    </submittedName>
</protein>
<name>A0A8A7K7W7_9FIRM</name>
<evidence type="ECO:0000313" key="2">
    <source>
        <dbReference type="Proteomes" id="UP000665020"/>
    </source>
</evidence>
<evidence type="ECO:0000313" key="1">
    <source>
        <dbReference type="EMBL" id="QTL97883.1"/>
    </source>
</evidence>